<proteinExistence type="predicted"/>
<sequence>MALDKREELEDSSSFETSTTTLTVSLACFLFTSGVTSVTSHLSSVFWDLASSPESLTFSPSGSRSLRVWLMIYALLSTTGSNPLASPLFCSALTFTSHAWT</sequence>
<organism evidence="1">
    <name type="scientific">Brassica campestris</name>
    <name type="common">Field mustard</name>
    <dbReference type="NCBI Taxonomy" id="3711"/>
    <lineage>
        <taxon>Eukaryota</taxon>
        <taxon>Viridiplantae</taxon>
        <taxon>Streptophyta</taxon>
        <taxon>Embryophyta</taxon>
        <taxon>Tracheophyta</taxon>
        <taxon>Spermatophyta</taxon>
        <taxon>Magnoliopsida</taxon>
        <taxon>eudicotyledons</taxon>
        <taxon>Gunneridae</taxon>
        <taxon>Pentapetalae</taxon>
        <taxon>rosids</taxon>
        <taxon>malvids</taxon>
        <taxon>Brassicales</taxon>
        <taxon>Brassicaceae</taxon>
        <taxon>Brassiceae</taxon>
        <taxon>Brassica</taxon>
    </lineage>
</organism>
<evidence type="ECO:0000313" key="1">
    <source>
        <dbReference type="EMBL" id="VDC73111.1"/>
    </source>
</evidence>
<protein>
    <submittedName>
        <fullName evidence="1">Uncharacterized protein</fullName>
    </submittedName>
</protein>
<name>A0A3P5ZJV7_BRACM</name>
<reference evidence="1" key="1">
    <citation type="submission" date="2018-11" db="EMBL/GenBank/DDBJ databases">
        <authorList>
            <consortium name="Genoscope - CEA"/>
            <person name="William W."/>
        </authorList>
    </citation>
    <scope>NUCLEOTIDE SEQUENCE</scope>
</reference>
<dbReference type="AlphaFoldDB" id="A0A3P5ZJV7"/>
<gene>
    <name evidence="1" type="ORF">BRAA05T22825Z</name>
</gene>
<dbReference type="EMBL" id="LR031570">
    <property type="protein sequence ID" value="VDC73111.1"/>
    <property type="molecule type" value="Genomic_DNA"/>
</dbReference>
<dbReference type="PROSITE" id="PS51257">
    <property type="entry name" value="PROKAR_LIPOPROTEIN"/>
    <property type="match status" value="1"/>
</dbReference>
<accession>A0A3P5ZJV7</accession>